<organism evidence="2 3">
    <name type="scientific">Amycolatopsis oliviviridis</name>
    <dbReference type="NCBI Taxonomy" id="1471590"/>
    <lineage>
        <taxon>Bacteria</taxon>
        <taxon>Bacillati</taxon>
        <taxon>Actinomycetota</taxon>
        <taxon>Actinomycetes</taxon>
        <taxon>Pseudonocardiales</taxon>
        <taxon>Pseudonocardiaceae</taxon>
        <taxon>Amycolatopsis</taxon>
    </lineage>
</organism>
<keyword evidence="3" id="KW-1185">Reference proteome</keyword>
<dbReference type="SUPFAM" id="SSF52540">
    <property type="entry name" value="P-loop containing nucleoside triphosphate hydrolases"/>
    <property type="match status" value="1"/>
</dbReference>
<name>A0ABQ3L9N7_9PSEU</name>
<dbReference type="InterPro" id="IPR027417">
    <property type="entry name" value="P-loop_NTPase"/>
</dbReference>
<dbReference type="EMBL" id="BNAY01000002">
    <property type="protein sequence ID" value="GHH08946.1"/>
    <property type="molecule type" value="Genomic_DNA"/>
</dbReference>
<dbReference type="InterPro" id="IPR035897">
    <property type="entry name" value="Toll_tir_struct_dom_sf"/>
</dbReference>
<gene>
    <name evidence="2" type="ORF">GCM10017790_16350</name>
</gene>
<dbReference type="SUPFAM" id="SSF52200">
    <property type="entry name" value="Toll/Interleukin receptor TIR domain"/>
    <property type="match status" value="1"/>
</dbReference>
<reference evidence="3" key="1">
    <citation type="journal article" date="2019" name="Int. J. Syst. Evol. Microbiol.">
        <title>The Global Catalogue of Microorganisms (GCM) 10K type strain sequencing project: providing services to taxonomists for standard genome sequencing and annotation.</title>
        <authorList>
            <consortium name="The Broad Institute Genomics Platform"/>
            <consortium name="The Broad Institute Genome Sequencing Center for Infectious Disease"/>
            <person name="Wu L."/>
            <person name="Ma J."/>
        </authorList>
    </citation>
    <scope>NUCLEOTIDE SEQUENCE [LARGE SCALE GENOMIC DNA]</scope>
    <source>
        <strain evidence="3">CGMCC 4.7683</strain>
    </source>
</reference>
<protein>
    <recommendedName>
        <fullName evidence="1">TIR domain-containing protein</fullName>
    </recommendedName>
</protein>
<dbReference type="Gene3D" id="3.40.50.300">
    <property type="entry name" value="P-loop containing nucleotide triphosphate hydrolases"/>
    <property type="match status" value="1"/>
</dbReference>
<evidence type="ECO:0000313" key="2">
    <source>
        <dbReference type="EMBL" id="GHH08946.1"/>
    </source>
</evidence>
<dbReference type="InterPro" id="IPR011990">
    <property type="entry name" value="TPR-like_helical_dom_sf"/>
</dbReference>
<dbReference type="Gene3D" id="1.25.40.10">
    <property type="entry name" value="Tetratricopeptide repeat domain"/>
    <property type="match status" value="1"/>
</dbReference>
<dbReference type="Proteomes" id="UP000635387">
    <property type="component" value="Unassembled WGS sequence"/>
</dbReference>
<accession>A0ABQ3L9N7</accession>
<feature type="domain" description="TIR" evidence="1">
    <location>
        <begin position="15"/>
        <end position="151"/>
    </location>
</feature>
<dbReference type="PRINTS" id="PR00364">
    <property type="entry name" value="DISEASERSIST"/>
</dbReference>
<dbReference type="PROSITE" id="PS50104">
    <property type="entry name" value="TIR"/>
    <property type="match status" value="1"/>
</dbReference>
<evidence type="ECO:0000259" key="1">
    <source>
        <dbReference type="PROSITE" id="PS50104"/>
    </source>
</evidence>
<evidence type="ECO:0000313" key="3">
    <source>
        <dbReference type="Proteomes" id="UP000635387"/>
    </source>
</evidence>
<dbReference type="InterPro" id="IPR000157">
    <property type="entry name" value="TIR_dom"/>
</dbReference>
<comment type="caution">
    <text evidence="2">The sequence shown here is derived from an EMBL/GenBank/DDBJ whole genome shotgun (WGS) entry which is preliminary data.</text>
</comment>
<sequence length="901" mass="97375">MTDPDPGLSDAHDTDRFDVFLCFSRADPDGTARMTTIEAALRDAGLRVFRDTDEDEFAPVPPKIADAIAGSRVVLVYYSRAFPARHTCQWELTAAFAAARRHGDPADRVLVIDPDPGGHIAPAELAGAKFFTGPVTPRTLPALVKRVLGKVAGAGHPLGARARGRRPAHRMTGRYRELWAVHDGLSARSVLMVRGLPGVGKTALVERYASLFHDVFDGGVLRLGPFGHHAPDEVLPQFHLALSHAAGERLGADLSGMDFDRLRQHVAGRLGTAGRRVLVLVDDVPAGLPPNVLDRLLLRAPQVSTVITSRERDSSWDVATVDLAGLTPEEGLRLFGEYRTSRDDLEREAVLRYVDRCGGHPITLRATASAARHWPGRLDDLAFASCPDTAPRAIRDHLAGLGGAASDVVRLGSRLAPVPLPSGFAREVLGFDFTEAAGELVALGFASRVDEGLWLHPLVAEVARAGAEPGGLPESAADALLRLLSGDSAEYRYFLLQHARSLAERTSAAYRIRLLRPIAAAHEKHEDPLAAGEIHAMILATEGATGADFATAARVEIACGLHPEAVGHARRALVLADTEDERQTARLITAQAFDSQGDYAAGDRAFWHEFPGGDRLPAVVARARAMRLRGRPRETLASLDAILPELRATTPGPLRDDLLPSALLEYTRALLLDGHPRRAGRVAAEVVTIFHTTGRERHFRCTEAELLHAEATVALELRSLRPGHSDRERFAAELRELESTYGKRYGAESALTLTVAATADRALLALAQPERALRALSETERTVVRVLGGDNPLRYRIRHGMALAHGQSRAFRRQAALLEDVVRPQLRLLGATHPDTLESRLDLGLALAFSERDQHALELVDATADDIIAAHGIATELSAKAIAAKRAIRLPLPFVSAPLDG</sequence>
<dbReference type="Pfam" id="PF13676">
    <property type="entry name" value="TIR_2"/>
    <property type="match status" value="1"/>
</dbReference>
<proteinExistence type="predicted"/>
<dbReference type="RefSeq" id="WP_191253395.1">
    <property type="nucleotide sequence ID" value="NZ_BNAY01000002.1"/>
</dbReference>
<dbReference type="Gene3D" id="3.40.50.10140">
    <property type="entry name" value="Toll/interleukin-1 receptor homology (TIR) domain"/>
    <property type="match status" value="1"/>
</dbReference>